<evidence type="ECO:0000313" key="3">
    <source>
        <dbReference type="Proteomes" id="UP000499080"/>
    </source>
</evidence>
<evidence type="ECO:0000256" key="1">
    <source>
        <dbReference type="SAM" id="MobiDB-lite"/>
    </source>
</evidence>
<keyword evidence="3" id="KW-1185">Reference proteome</keyword>
<proteinExistence type="predicted"/>
<dbReference type="PANTHER" id="PTHR38681">
    <property type="entry name" value="RETROVIRUS-RELATED POL POLYPROTEIN FROM TRANSPOSON 412-LIKE PROTEIN-RELATED"/>
    <property type="match status" value="1"/>
</dbReference>
<organism evidence="2 3">
    <name type="scientific">Araneus ventricosus</name>
    <name type="common">Orbweaver spider</name>
    <name type="synonym">Epeira ventricosa</name>
    <dbReference type="NCBI Taxonomy" id="182803"/>
    <lineage>
        <taxon>Eukaryota</taxon>
        <taxon>Metazoa</taxon>
        <taxon>Ecdysozoa</taxon>
        <taxon>Arthropoda</taxon>
        <taxon>Chelicerata</taxon>
        <taxon>Arachnida</taxon>
        <taxon>Araneae</taxon>
        <taxon>Araneomorphae</taxon>
        <taxon>Entelegynae</taxon>
        <taxon>Araneoidea</taxon>
        <taxon>Araneidae</taxon>
        <taxon>Araneus</taxon>
    </lineage>
</organism>
<sequence length="269" mass="30183">MINSKINLTSRTPWCPLDQEEMSVIFPRRSSVPTFQKRIDIKCFAIYMILLTLVLFHHHKDSPIALQPLTGSLGGLRLCHLLTSEQRQLLKLCIVVGFPDSEFLRGSPQTEQPQAADNGFIKKLKAHIQQLRATPTSIHSAKPTFVYRDLSVCSHVFLRVDAVQLSLSQPYTGPYKVLSRTNKNFTILKDNKKATVTTDRLKPAHLLLDNVNSSESKLESPRVDTSSPTPSAKEPEKSAMPLPEKSSMLLRQMQDLAGNRVGDELLRSL</sequence>
<protein>
    <submittedName>
        <fullName evidence="2">Uncharacterized protein</fullName>
    </submittedName>
</protein>
<dbReference type="Proteomes" id="UP000499080">
    <property type="component" value="Unassembled WGS sequence"/>
</dbReference>
<comment type="caution">
    <text evidence="2">The sequence shown here is derived from an EMBL/GenBank/DDBJ whole genome shotgun (WGS) entry which is preliminary data.</text>
</comment>
<dbReference type="AlphaFoldDB" id="A0A4Y2KS66"/>
<gene>
    <name evidence="2" type="ORF">AVEN_30801_1</name>
</gene>
<evidence type="ECO:0000313" key="2">
    <source>
        <dbReference type="EMBL" id="GBN05404.1"/>
    </source>
</evidence>
<name>A0A4Y2KS66_ARAVE</name>
<feature type="region of interest" description="Disordered" evidence="1">
    <location>
        <begin position="212"/>
        <end position="248"/>
    </location>
</feature>
<reference evidence="2 3" key="1">
    <citation type="journal article" date="2019" name="Sci. Rep.">
        <title>Orb-weaving spider Araneus ventricosus genome elucidates the spidroin gene catalogue.</title>
        <authorList>
            <person name="Kono N."/>
            <person name="Nakamura H."/>
            <person name="Ohtoshi R."/>
            <person name="Moran D.A.P."/>
            <person name="Shinohara A."/>
            <person name="Yoshida Y."/>
            <person name="Fujiwara M."/>
            <person name="Mori M."/>
            <person name="Tomita M."/>
            <person name="Arakawa K."/>
        </authorList>
    </citation>
    <scope>NUCLEOTIDE SEQUENCE [LARGE SCALE GENOMIC DNA]</scope>
</reference>
<dbReference type="EMBL" id="BGPR01004966">
    <property type="protein sequence ID" value="GBN05404.1"/>
    <property type="molecule type" value="Genomic_DNA"/>
</dbReference>
<dbReference type="PANTHER" id="PTHR38681:SF1">
    <property type="entry name" value="RETROVIRUS-RELATED POL POLYPROTEIN FROM TRANSPOSON 412-LIKE PROTEIN"/>
    <property type="match status" value="1"/>
</dbReference>
<accession>A0A4Y2KS66</accession>